<keyword evidence="9" id="KW-0460">Magnesium</keyword>
<evidence type="ECO:0000256" key="9">
    <source>
        <dbReference type="ARBA" id="ARBA00022842"/>
    </source>
</evidence>
<dbReference type="GO" id="GO:0010605">
    <property type="term" value="P:negative regulation of macromolecule metabolic process"/>
    <property type="evidence" value="ECO:0007669"/>
    <property type="project" value="UniProtKB-ARBA"/>
</dbReference>
<dbReference type="GO" id="GO:0031123">
    <property type="term" value="P:RNA 3'-end processing"/>
    <property type="evidence" value="ECO:0007669"/>
    <property type="project" value="TreeGrafter"/>
</dbReference>
<feature type="region of interest" description="Disordered" evidence="10">
    <location>
        <begin position="588"/>
        <end position="607"/>
    </location>
</feature>
<dbReference type="Pfam" id="PF22600">
    <property type="entry name" value="MTPAP-like_central"/>
    <property type="match status" value="1"/>
</dbReference>
<dbReference type="GO" id="GO:0005737">
    <property type="term" value="C:cytoplasm"/>
    <property type="evidence" value="ECO:0007669"/>
    <property type="project" value="UniProtKB-SubCell"/>
</dbReference>
<reference evidence="13" key="1">
    <citation type="journal article" date="2020" name="Fungal Divers.">
        <title>Resolving the Mortierellaceae phylogeny through synthesis of multi-gene phylogenetics and phylogenomics.</title>
        <authorList>
            <person name="Vandepol N."/>
            <person name="Liber J."/>
            <person name="Desiro A."/>
            <person name="Na H."/>
            <person name="Kennedy M."/>
            <person name="Barry K."/>
            <person name="Grigoriev I.V."/>
            <person name="Miller A.N."/>
            <person name="O'Donnell K."/>
            <person name="Stajich J.E."/>
            <person name="Bonito G."/>
        </authorList>
    </citation>
    <scope>NUCLEOTIDE SEQUENCE</scope>
    <source>
        <strain evidence="13">KOD948</strain>
    </source>
</reference>
<keyword evidence="8" id="KW-0479">Metal-binding</keyword>
<evidence type="ECO:0000256" key="7">
    <source>
        <dbReference type="ARBA" id="ARBA00022679"/>
    </source>
</evidence>
<protein>
    <recommendedName>
        <fullName evidence="5">polynucleotide adenylyltransferase</fullName>
        <ecNumber evidence="5">2.7.7.19</ecNumber>
    </recommendedName>
</protein>
<evidence type="ECO:0000256" key="10">
    <source>
        <dbReference type="SAM" id="MobiDB-lite"/>
    </source>
</evidence>
<dbReference type="PANTHER" id="PTHR12271">
    <property type="entry name" value="POLY A POLYMERASE CID PAP -RELATED"/>
    <property type="match status" value="1"/>
</dbReference>
<keyword evidence="14" id="KW-1185">Reference proteome</keyword>
<evidence type="ECO:0000256" key="3">
    <source>
        <dbReference type="ARBA" id="ARBA00004496"/>
    </source>
</evidence>
<dbReference type="OrthoDB" id="2274644at2759"/>
<dbReference type="PANTHER" id="PTHR12271:SF40">
    <property type="entry name" value="POLY(A) RNA POLYMERASE GLD2"/>
    <property type="match status" value="1"/>
</dbReference>
<feature type="domain" description="Poly(A) RNA polymerase mitochondrial-like central palm" evidence="12">
    <location>
        <begin position="365"/>
        <end position="500"/>
    </location>
</feature>
<dbReference type="AlphaFoldDB" id="A0A9P6TXA3"/>
<evidence type="ECO:0000256" key="6">
    <source>
        <dbReference type="ARBA" id="ARBA00022490"/>
    </source>
</evidence>
<dbReference type="EC" id="2.7.7.19" evidence="5"/>
<evidence type="ECO:0000256" key="4">
    <source>
        <dbReference type="ARBA" id="ARBA00008593"/>
    </source>
</evidence>
<feature type="region of interest" description="Disordered" evidence="10">
    <location>
        <begin position="215"/>
        <end position="236"/>
    </location>
</feature>
<dbReference type="SUPFAM" id="SSF81301">
    <property type="entry name" value="Nucleotidyltransferase"/>
    <property type="match status" value="1"/>
</dbReference>
<dbReference type="EMBL" id="JAAAJA010000740">
    <property type="protein sequence ID" value="KAG0249972.1"/>
    <property type="molecule type" value="Genomic_DNA"/>
</dbReference>
<dbReference type="GO" id="GO:0046872">
    <property type="term" value="F:metal ion binding"/>
    <property type="evidence" value="ECO:0007669"/>
    <property type="project" value="UniProtKB-KW"/>
</dbReference>
<comment type="subcellular location">
    <subcellularLocation>
        <location evidence="3">Cytoplasm</location>
    </subcellularLocation>
</comment>
<evidence type="ECO:0000256" key="1">
    <source>
        <dbReference type="ARBA" id="ARBA00001936"/>
    </source>
</evidence>
<evidence type="ECO:0000259" key="11">
    <source>
        <dbReference type="Pfam" id="PF03828"/>
    </source>
</evidence>
<name>A0A9P6TXA3_9FUNG</name>
<dbReference type="GO" id="GO:1990817">
    <property type="term" value="F:poly(A) RNA polymerase activity"/>
    <property type="evidence" value="ECO:0007669"/>
    <property type="project" value="UniProtKB-EC"/>
</dbReference>
<organism evidence="13 14">
    <name type="scientific">Mortierella polycephala</name>
    <dbReference type="NCBI Taxonomy" id="41804"/>
    <lineage>
        <taxon>Eukaryota</taxon>
        <taxon>Fungi</taxon>
        <taxon>Fungi incertae sedis</taxon>
        <taxon>Mucoromycota</taxon>
        <taxon>Mortierellomycotina</taxon>
        <taxon>Mortierellomycetes</taxon>
        <taxon>Mortierellales</taxon>
        <taxon>Mortierellaceae</taxon>
        <taxon>Mortierella</taxon>
    </lineage>
</organism>
<evidence type="ECO:0000256" key="5">
    <source>
        <dbReference type="ARBA" id="ARBA00012388"/>
    </source>
</evidence>
<comment type="similarity">
    <text evidence="4">Belongs to the DNA polymerase type-B-like family.</text>
</comment>
<evidence type="ECO:0000313" key="13">
    <source>
        <dbReference type="EMBL" id="KAG0249972.1"/>
    </source>
</evidence>
<dbReference type="InterPro" id="IPR054708">
    <property type="entry name" value="MTPAP-like_central"/>
</dbReference>
<dbReference type="InterPro" id="IPR043519">
    <property type="entry name" value="NT_sf"/>
</dbReference>
<dbReference type="Gene3D" id="1.10.1410.10">
    <property type="match status" value="1"/>
</dbReference>
<dbReference type="Pfam" id="PF03828">
    <property type="entry name" value="PAP_assoc"/>
    <property type="match status" value="1"/>
</dbReference>
<evidence type="ECO:0000313" key="14">
    <source>
        <dbReference type="Proteomes" id="UP000726737"/>
    </source>
</evidence>
<accession>A0A9P6TXA3</accession>
<dbReference type="CDD" id="cd05402">
    <property type="entry name" value="NT_PAP_TUTase"/>
    <property type="match status" value="1"/>
</dbReference>
<evidence type="ECO:0000259" key="12">
    <source>
        <dbReference type="Pfam" id="PF22600"/>
    </source>
</evidence>
<dbReference type="Gene3D" id="3.30.460.10">
    <property type="entry name" value="Beta Polymerase, domain 2"/>
    <property type="match status" value="1"/>
</dbReference>
<evidence type="ECO:0000256" key="8">
    <source>
        <dbReference type="ARBA" id="ARBA00022723"/>
    </source>
</evidence>
<feature type="compositionally biased region" description="Gly residues" evidence="10">
    <location>
        <begin position="595"/>
        <end position="604"/>
    </location>
</feature>
<dbReference type="InterPro" id="IPR002058">
    <property type="entry name" value="PAP_assoc"/>
</dbReference>
<keyword evidence="6" id="KW-0963">Cytoplasm</keyword>
<proteinExistence type="inferred from homology"/>
<feature type="domain" description="PAP-associated" evidence="11">
    <location>
        <begin position="630"/>
        <end position="687"/>
    </location>
</feature>
<feature type="compositionally biased region" description="Basic and acidic residues" evidence="10">
    <location>
        <begin position="215"/>
        <end position="230"/>
    </location>
</feature>
<comment type="cofactor">
    <cofactor evidence="2">
        <name>Mg(2+)</name>
        <dbReference type="ChEBI" id="CHEBI:18420"/>
    </cofactor>
</comment>
<comment type="caution">
    <text evidence="13">The sequence shown here is derived from an EMBL/GenBank/DDBJ whole genome shotgun (WGS) entry which is preliminary data.</text>
</comment>
<keyword evidence="7" id="KW-0808">Transferase</keyword>
<sequence>MAATPQNPLLTATQQDDGEFVGILYDTILFERACHRLNILKKYDFPLKYDELAHDFLVAYRLCLERKFIINKNTAVFSQFIVNSKLITAKGVRSYAQDHLGKYEIFPVEDADPFGDEDEYEIQELNEEEFSDFDEVEHGLQPTKKKVGYEGPKLLIRPPGGRGHAERFAEEYFAVDKHLQDMIAVIIAHLRKRVWYHDGSGGDVVDIRGMGAEYRKEGDGRDGQEDDGGKTQDPSTKAIAGVKGVKKYTRRFNGKIRRQNYERRRQGRSNGFVFGSQTQMDPFTDYTDSDVEAVDKNNGIQRIEEAISKMAATTLMEYTGSAKRKFHWLAPSKSEPLHDWNGVNKELRLIDLPTEDADPAFYGCLTRDIMNMYKKLLPPPKLLEKHRNLNDALQNIIDASFPGEDLKVEPYGSFVSGLLTEHSDADFCITGPNIHKDQLLNDMERLCTLLKTRGGMYNVIAVPDAMVPIVKFRDPTSRLECDLSTGNNLGVVNSELIRIYILIDERVKPFLYMIKAICKAQGINNARSGYLSSYAITWMGIVFLQQEYQGTSLSFEPLSTPILPRLQQQPIERMPEMTLRTNHNTRNYNAANATGAGGRSGSGRSGKVHCRFDSNKDGRHTGTGQANPKSLARLLIEFFEFFSRRFYYAETTIHVAKGQFVTKTSREAHNENTRIATFRVVDPFLHHRNITGTCRGETLERVWRAFDHSYRMLSAGNLEGAMITVE</sequence>
<dbReference type="Proteomes" id="UP000726737">
    <property type="component" value="Unassembled WGS sequence"/>
</dbReference>
<comment type="cofactor">
    <cofactor evidence="1">
        <name>Mn(2+)</name>
        <dbReference type="ChEBI" id="CHEBI:29035"/>
    </cofactor>
</comment>
<gene>
    <name evidence="13" type="ORF">BG011_008770</name>
</gene>
<evidence type="ECO:0000256" key="2">
    <source>
        <dbReference type="ARBA" id="ARBA00001946"/>
    </source>
</evidence>
<dbReference type="SUPFAM" id="SSF81631">
    <property type="entry name" value="PAP/OAS1 substrate-binding domain"/>
    <property type="match status" value="1"/>
</dbReference>